<accession>A0A7W7RBU9</accession>
<evidence type="ECO:0000313" key="2">
    <source>
        <dbReference type="Proteomes" id="UP000540506"/>
    </source>
</evidence>
<evidence type="ECO:0008006" key="3">
    <source>
        <dbReference type="Google" id="ProtNLM"/>
    </source>
</evidence>
<dbReference type="Proteomes" id="UP000540506">
    <property type="component" value="Unassembled WGS sequence"/>
</dbReference>
<dbReference type="AlphaFoldDB" id="A0A7W7RBU9"/>
<proteinExistence type="predicted"/>
<dbReference type="EMBL" id="JACHJV010000003">
    <property type="protein sequence ID" value="MBB4928823.1"/>
    <property type="molecule type" value="Genomic_DNA"/>
</dbReference>
<protein>
    <recommendedName>
        <fullName evidence="3">Peptidase inhibitor family I36</fullName>
    </recommendedName>
</protein>
<dbReference type="RefSeq" id="WP_184946451.1">
    <property type="nucleotide sequence ID" value="NZ_JACHJV010000003.1"/>
</dbReference>
<comment type="caution">
    <text evidence="1">The sequence shown here is derived from an EMBL/GenBank/DDBJ whole genome shotgun (WGS) entry which is preliminary data.</text>
</comment>
<evidence type="ECO:0000313" key="1">
    <source>
        <dbReference type="EMBL" id="MBB4928823.1"/>
    </source>
</evidence>
<name>A0A7W7RBU9_KITKI</name>
<gene>
    <name evidence="1" type="ORF">FHR34_007920</name>
</gene>
<organism evidence="1 2">
    <name type="scientific">Kitasatospora kifunensis</name>
    <name type="common">Streptomyces kifunensis</name>
    <dbReference type="NCBI Taxonomy" id="58351"/>
    <lineage>
        <taxon>Bacteria</taxon>
        <taxon>Bacillati</taxon>
        <taxon>Actinomycetota</taxon>
        <taxon>Actinomycetes</taxon>
        <taxon>Kitasatosporales</taxon>
        <taxon>Streptomycetaceae</taxon>
        <taxon>Kitasatospora</taxon>
    </lineage>
</organism>
<reference evidence="1 2" key="1">
    <citation type="submission" date="2020-08" db="EMBL/GenBank/DDBJ databases">
        <title>Sequencing the genomes of 1000 actinobacteria strains.</title>
        <authorList>
            <person name="Klenk H.-P."/>
        </authorList>
    </citation>
    <scope>NUCLEOTIDE SEQUENCE [LARGE SCALE GENOMIC DNA]</scope>
    <source>
        <strain evidence="1 2">DSM 41654</strain>
    </source>
</reference>
<keyword evidence="2" id="KW-1185">Reference proteome</keyword>
<sequence>MTGSAYAAGPGGSEACPNGSICLYYNSPQYGWGSFEHWSPGGYGDLGQFTFSNWGNGSGYGVNVGGNAAAVVNNSGQNLTMYNYTYNNPGSNPVVGYIQPGYAGALPSGLFNGAWSMYSS</sequence>